<keyword evidence="1" id="KW-1133">Transmembrane helix</keyword>
<feature type="transmembrane region" description="Helical" evidence="1">
    <location>
        <begin position="35"/>
        <end position="54"/>
    </location>
</feature>
<dbReference type="Proteomes" id="UP000217790">
    <property type="component" value="Unassembled WGS sequence"/>
</dbReference>
<sequence>MYTRKKGTCAIRYPCPVILRRKNGLVLVGGESRTILNVITSMMVTVLLVPAVAMKNSPQNRLYMRGNFFNARSFGHNKIDDSCGNIDPLSHPVEWPLDGSQAWDPYYWKESTHFYLTPSLARLMSVGRLSKTIQESVWIPEAVSSNNDPGKEIGERKISEVRLISFVKNRRKAPSDF</sequence>
<keyword evidence="3" id="KW-1185">Reference proteome</keyword>
<evidence type="ECO:0000313" key="2">
    <source>
        <dbReference type="EMBL" id="PBK87148.1"/>
    </source>
</evidence>
<dbReference type="InParanoid" id="A0A2H3D8J5"/>
<protein>
    <submittedName>
        <fullName evidence="2">Uncharacterized protein</fullName>
    </submittedName>
</protein>
<keyword evidence="1" id="KW-0812">Transmembrane</keyword>
<name>A0A2H3D8J5_ARMGA</name>
<reference evidence="3" key="1">
    <citation type="journal article" date="2017" name="Nat. Ecol. Evol.">
        <title>Genome expansion and lineage-specific genetic innovations in the forest pathogenic fungi Armillaria.</title>
        <authorList>
            <person name="Sipos G."/>
            <person name="Prasanna A.N."/>
            <person name="Walter M.C."/>
            <person name="O'Connor E."/>
            <person name="Balint B."/>
            <person name="Krizsan K."/>
            <person name="Kiss B."/>
            <person name="Hess J."/>
            <person name="Varga T."/>
            <person name="Slot J."/>
            <person name="Riley R."/>
            <person name="Boka B."/>
            <person name="Rigling D."/>
            <person name="Barry K."/>
            <person name="Lee J."/>
            <person name="Mihaltcheva S."/>
            <person name="LaButti K."/>
            <person name="Lipzen A."/>
            <person name="Waldron R."/>
            <person name="Moloney N.M."/>
            <person name="Sperisen C."/>
            <person name="Kredics L."/>
            <person name="Vagvoelgyi C."/>
            <person name="Patrignani A."/>
            <person name="Fitzpatrick D."/>
            <person name="Nagy I."/>
            <person name="Doyle S."/>
            <person name="Anderson J.B."/>
            <person name="Grigoriev I.V."/>
            <person name="Gueldener U."/>
            <person name="Muensterkoetter M."/>
            <person name="Nagy L.G."/>
        </authorList>
    </citation>
    <scope>NUCLEOTIDE SEQUENCE [LARGE SCALE GENOMIC DNA]</scope>
    <source>
        <strain evidence="3">Ar21-2</strain>
    </source>
</reference>
<accession>A0A2H3D8J5</accession>
<dbReference type="EMBL" id="KZ293680">
    <property type="protein sequence ID" value="PBK87148.1"/>
    <property type="molecule type" value="Genomic_DNA"/>
</dbReference>
<evidence type="ECO:0000256" key="1">
    <source>
        <dbReference type="SAM" id="Phobius"/>
    </source>
</evidence>
<dbReference type="AlphaFoldDB" id="A0A2H3D8J5"/>
<proteinExistence type="predicted"/>
<organism evidence="2 3">
    <name type="scientific">Armillaria gallica</name>
    <name type="common">Bulbous honey fungus</name>
    <name type="synonym">Armillaria bulbosa</name>
    <dbReference type="NCBI Taxonomy" id="47427"/>
    <lineage>
        <taxon>Eukaryota</taxon>
        <taxon>Fungi</taxon>
        <taxon>Dikarya</taxon>
        <taxon>Basidiomycota</taxon>
        <taxon>Agaricomycotina</taxon>
        <taxon>Agaricomycetes</taxon>
        <taxon>Agaricomycetidae</taxon>
        <taxon>Agaricales</taxon>
        <taxon>Marasmiineae</taxon>
        <taxon>Physalacriaceae</taxon>
        <taxon>Armillaria</taxon>
    </lineage>
</organism>
<keyword evidence="1" id="KW-0472">Membrane</keyword>
<gene>
    <name evidence="2" type="ORF">ARMGADRAFT_1035038</name>
</gene>
<evidence type="ECO:0000313" key="3">
    <source>
        <dbReference type="Proteomes" id="UP000217790"/>
    </source>
</evidence>